<reference evidence="3" key="1">
    <citation type="journal article" date="2011" name="Genome Biol.">
        <title>Comparative genomics of the social amoebae Dictyostelium discoideum and Dictyostelium purpureum.</title>
        <authorList>
            <consortium name="US DOE Joint Genome Institute (JGI-PGF)"/>
            <person name="Sucgang R."/>
            <person name="Kuo A."/>
            <person name="Tian X."/>
            <person name="Salerno W."/>
            <person name="Parikh A."/>
            <person name="Feasley C.L."/>
            <person name="Dalin E."/>
            <person name="Tu H."/>
            <person name="Huang E."/>
            <person name="Barry K."/>
            <person name="Lindquist E."/>
            <person name="Shapiro H."/>
            <person name="Bruce D."/>
            <person name="Schmutz J."/>
            <person name="Salamov A."/>
            <person name="Fey P."/>
            <person name="Gaudet P."/>
            <person name="Anjard C."/>
            <person name="Babu M.M."/>
            <person name="Basu S."/>
            <person name="Bushmanova Y."/>
            <person name="van der Wel H."/>
            <person name="Katoh-Kurasawa M."/>
            <person name="Dinh C."/>
            <person name="Coutinho P.M."/>
            <person name="Saito T."/>
            <person name="Elias M."/>
            <person name="Schaap P."/>
            <person name="Kay R.R."/>
            <person name="Henrissat B."/>
            <person name="Eichinger L."/>
            <person name="Rivero F."/>
            <person name="Putnam N.H."/>
            <person name="West C.M."/>
            <person name="Loomis W.F."/>
            <person name="Chisholm R.L."/>
            <person name="Shaulsky G."/>
            <person name="Strassmann J.E."/>
            <person name="Queller D.C."/>
            <person name="Kuspa A."/>
            <person name="Grigoriev I.V."/>
        </authorList>
    </citation>
    <scope>NUCLEOTIDE SEQUENCE [LARGE SCALE GENOMIC DNA]</scope>
    <source>
        <strain evidence="3">QSDP1</strain>
    </source>
</reference>
<dbReference type="GeneID" id="10504420"/>
<dbReference type="Pfam" id="PF22933">
    <property type="entry name" value="ComC_SSD"/>
    <property type="match status" value="1"/>
</dbReference>
<proteinExistence type="predicted"/>
<organism evidence="2 3">
    <name type="scientific">Dictyostelium purpureum</name>
    <name type="common">Slime mold</name>
    <dbReference type="NCBI Taxonomy" id="5786"/>
    <lineage>
        <taxon>Eukaryota</taxon>
        <taxon>Amoebozoa</taxon>
        <taxon>Evosea</taxon>
        <taxon>Eumycetozoa</taxon>
        <taxon>Dictyostelia</taxon>
        <taxon>Dictyosteliales</taxon>
        <taxon>Dictyosteliaceae</taxon>
        <taxon>Dictyostelium</taxon>
    </lineage>
</organism>
<feature type="domain" description="ComC supersandwich" evidence="1">
    <location>
        <begin position="5"/>
        <end position="117"/>
    </location>
</feature>
<dbReference type="AlphaFoldDB" id="F0ZRN2"/>
<evidence type="ECO:0000313" key="3">
    <source>
        <dbReference type="Proteomes" id="UP000001064"/>
    </source>
</evidence>
<dbReference type="Proteomes" id="UP000001064">
    <property type="component" value="Unassembled WGS sequence"/>
</dbReference>
<dbReference type="PANTHER" id="PTHR31378:SF29">
    <property type="entry name" value="EGF-LIKE DOMAIN-CONTAINING PROTEIN-RELATED"/>
    <property type="match status" value="1"/>
</dbReference>
<accession>F0ZRN2</accession>
<dbReference type="OrthoDB" id="19767at2759"/>
<dbReference type="VEuPathDB" id="AmoebaDB:DICPUDRAFT_80826"/>
<dbReference type="InterPro" id="IPR054484">
    <property type="entry name" value="ComC_SSD"/>
</dbReference>
<evidence type="ECO:0000313" key="2">
    <source>
        <dbReference type="EMBL" id="EGC33400.1"/>
    </source>
</evidence>
<dbReference type="KEGG" id="dpp:DICPUDRAFT_80826"/>
<evidence type="ECO:0000259" key="1">
    <source>
        <dbReference type="Pfam" id="PF22933"/>
    </source>
</evidence>
<dbReference type="EMBL" id="GL871143">
    <property type="protein sequence ID" value="EGC33400.1"/>
    <property type="molecule type" value="Genomic_DNA"/>
</dbReference>
<name>F0ZRN2_DICPU</name>
<gene>
    <name evidence="2" type="ORF">DICPUDRAFT_80826</name>
</gene>
<keyword evidence="3" id="KW-1185">Reference proteome</keyword>
<protein>
    <recommendedName>
        <fullName evidence="1">ComC supersandwich domain-containing protein</fullName>
    </recommendedName>
</protein>
<dbReference type="InParanoid" id="F0ZRN2"/>
<sequence>MYPSTIKYTIEIGNYPFQSSLTSLQLVMSALLQSNTTDNICSAKEFGETTSGDNSNYLKIQVDDHSLYGRFIKRGFIDSTIKSVSNILLDKDMNPITSTQTLQSYIGIQIDPDFSVLLDSSSASSKTNSICLRKSKLTGSQIAVLL</sequence>
<dbReference type="PANTHER" id="PTHR31378">
    <property type="entry name" value="EGF-LIKE DOMAIN-CONTAINING PROTEIN-RELATED-RELATED"/>
    <property type="match status" value="1"/>
</dbReference>
<dbReference type="RefSeq" id="XP_003290064.1">
    <property type="nucleotide sequence ID" value="XM_003290016.1"/>
</dbReference>